<dbReference type="EMBL" id="BMPG01000002">
    <property type="protein sequence ID" value="GGL60387.1"/>
    <property type="molecule type" value="Genomic_DNA"/>
</dbReference>
<evidence type="ECO:0000313" key="2">
    <source>
        <dbReference type="EMBL" id="GGL60387.1"/>
    </source>
</evidence>
<feature type="transmembrane region" description="Helical" evidence="1">
    <location>
        <begin position="176"/>
        <end position="195"/>
    </location>
</feature>
<accession>A0A830FC25</accession>
<reference evidence="2" key="2">
    <citation type="submission" date="2020-09" db="EMBL/GenBank/DDBJ databases">
        <authorList>
            <person name="Sun Q."/>
            <person name="Ohkuma M."/>
        </authorList>
    </citation>
    <scope>NUCLEOTIDE SEQUENCE</scope>
    <source>
        <strain evidence="2">JCM 19596</strain>
    </source>
</reference>
<dbReference type="AlphaFoldDB" id="A0A830FC25"/>
<feature type="transmembrane region" description="Helical" evidence="1">
    <location>
        <begin position="47"/>
        <end position="69"/>
    </location>
</feature>
<protein>
    <submittedName>
        <fullName evidence="2">Uncharacterized protein</fullName>
    </submittedName>
</protein>
<proteinExistence type="predicted"/>
<keyword evidence="1" id="KW-0472">Membrane</keyword>
<gene>
    <name evidence="2" type="ORF">GCM10009039_18310</name>
</gene>
<keyword evidence="1" id="KW-1133">Transmembrane helix</keyword>
<dbReference type="Proteomes" id="UP000607197">
    <property type="component" value="Unassembled WGS sequence"/>
</dbReference>
<reference evidence="2" key="1">
    <citation type="journal article" date="2014" name="Int. J. Syst. Evol. Microbiol.">
        <title>Complete genome sequence of Corynebacterium casei LMG S-19264T (=DSM 44701T), isolated from a smear-ripened cheese.</title>
        <authorList>
            <consortium name="US DOE Joint Genome Institute (JGI-PGF)"/>
            <person name="Walter F."/>
            <person name="Albersmeier A."/>
            <person name="Kalinowski J."/>
            <person name="Ruckert C."/>
        </authorList>
    </citation>
    <scope>NUCLEOTIDE SEQUENCE</scope>
    <source>
        <strain evidence="2">JCM 19596</strain>
    </source>
</reference>
<feature type="transmembrane region" description="Helical" evidence="1">
    <location>
        <begin position="20"/>
        <end position="41"/>
    </location>
</feature>
<feature type="transmembrane region" description="Helical" evidence="1">
    <location>
        <begin position="89"/>
        <end position="111"/>
    </location>
</feature>
<evidence type="ECO:0000313" key="3">
    <source>
        <dbReference type="Proteomes" id="UP000607197"/>
    </source>
</evidence>
<name>A0A830FC25_9EURY</name>
<organism evidence="2 3">
    <name type="scientific">Halocalculus aciditolerans</name>
    <dbReference type="NCBI Taxonomy" id="1383812"/>
    <lineage>
        <taxon>Archaea</taxon>
        <taxon>Methanobacteriati</taxon>
        <taxon>Methanobacteriota</taxon>
        <taxon>Stenosarchaea group</taxon>
        <taxon>Halobacteria</taxon>
        <taxon>Halobacteriales</taxon>
        <taxon>Halobacteriaceae</taxon>
        <taxon>Halocalculus</taxon>
    </lineage>
</organism>
<feature type="transmembrane region" description="Helical" evidence="1">
    <location>
        <begin position="226"/>
        <end position="246"/>
    </location>
</feature>
<comment type="caution">
    <text evidence="2">The sequence shown here is derived from an EMBL/GenBank/DDBJ whole genome shotgun (WGS) entry which is preliminary data.</text>
</comment>
<feature type="transmembrane region" description="Helical" evidence="1">
    <location>
        <begin position="148"/>
        <end position="170"/>
    </location>
</feature>
<evidence type="ECO:0000256" key="1">
    <source>
        <dbReference type="SAM" id="Phobius"/>
    </source>
</evidence>
<keyword evidence="3" id="KW-1185">Reference proteome</keyword>
<sequence>MRHSVLGTIRGMGVRANPAFAVGVVAVPVAALLAAALAGTLQQLTYVHVMAGVLWTGIDLFMALVLGPVLGGLDGRARAAVFERFTPKLFFLMPTLAVVTTFGGITLALDLGVFPHAMPWLALFTAAATTLPLLSIGYQFDAFTDRRWLAFFAIAVLGSGSFLYTTLGAFAWTSPLMLIILADIALLTILGNGTLMPGEVRIYYQITSDDPDTDLIGRIGLRNAKLSGVQGVLQLVIIAAMVYLRWGGLPL</sequence>
<feature type="transmembrane region" description="Helical" evidence="1">
    <location>
        <begin position="117"/>
        <end position="136"/>
    </location>
</feature>
<keyword evidence="1" id="KW-0812">Transmembrane</keyword>